<sequence length="663" mass="71951">MVKMGDPRYYEAWKKGSSDAGAASGSRESESVASLGGGLMNLSGAEASKLDSQVKKGDVRSYNIRLDAPGGYSLAPDQLSPHNMQKRLFLPNRDLSQERDDYDYIAEIRAVREQRMKERKEANGGEDPKEPPFSIGVPDEEADLEDARHIAGLVRSTQHLTVGSGSVETDAQRYAASIDMSVLPDHLIELNKALESGPFSAKSYADSLLEQCVWGGQQSPAAQDHHTAGEYNGCDRVDIASLRSNQTTRTNMSRMTVTQQLASSLGRGATKNPLESALKAGVKQGQLDPNIISVRAPPGAVSNSAKASTPWDAQSRSSHRAFDRPTADEKAKGIAAFDDVSGIGRAPTASEVGHPADVASIFSVGSGEGDAKSVAPTIGRAITTAAQLRPADLFTPDPRPYRPLRYVRRSDPRQVLLLAAGSLLDAQQAASMAAAQATLTSGATYPPPRADIEAKTKELLASFGQDSKYGGIGVVYCPEEDPWLQFCNVRNTASIACGLSSSFSTARVEPNLSRRLERPPEFSKTTGKRAALRAVCAALEYTAWEEEGFDKIVIACTEKWIVQGISNWIWEWRANGWTLNAESPLGGSGEMVPDKDLWQLLDFLVRKYEEVDCNVRFWCLPRDSCAEMRRAVTLAREGAVKLTQQPALVRWKKKKEGTGILGF</sequence>
<dbReference type="GO" id="GO:0004523">
    <property type="term" value="F:RNA-DNA hybrid ribonuclease activity"/>
    <property type="evidence" value="ECO:0007669"/>
    <property type="project" value="InterPro"/>
</dbReference>
<evidence type="ECO:0000313" key="3">
    <source>
        <dbReference type="EMBL" id="KDN48866.1"/>
    </source>
</evidence>
<dbReference type="GO" id="GO:0003676">
    <property type="term" value="F:nucleic acid binding"/>
    <property type="evidence" value="ECO:0007669"/>
    <property type="project" value="InterPro"/>
</dbReference>
<dbReference type="InterPro" id="IPR012337">
    <property type="entry name" value="RNaseH-like_sf"/>
</dbReference>
<gene>
    <name evidence="3" type="ORF">K437DRAFT_273346</name>
</gene>
<protein>
    <recommendedName>
        <fullName evidence="2">RNase H type-1 domain-containing protein</fullName>
    </recommendedName>
</protein>
<feature type="region of interest" description="Disordered" evidence="1">
    <location>
        <begin position="15"/>
        <end position="53"/>
    </location>
</feature>
<feature type="compositionally biased region" description="Low complexity" evidence="1">
    <location>
        <begin position="18"/>
        <end position="34"/>
    </location>
</feature>
<dbReference type="AlphaFoldDB" id="A0A066W584"/>
<evidence type="ECO:0000256" key="1">
    <source>
        <dbReference type="SAM" id="MobiDB-lite"/>
    </source>
</evidence>
<evidence type="ECO:0000313" key="4">
    <source>
        <dbReference type="Proteomes" id="UP000027361"/>
    </source>
</evidence>
<dbReference type="RefSeq" id="XP_013244232.1">
    <property type="nucleotide sequence ID" value="XM_013388778.1"/>
</dbReference>
<keyword evidence="4" id="KW-1185">Reference proteome</keyword>
<feature type="domain" description="RNase H type-1" evidence="2">
    <location>
        <begin position="432"/>
        <end position="640"/>
    </location>
</feature>
<name>A0A066W584_TILAU</name>
<feature type="region of interest" description="Disordered" evidence="1">
    <location>
        <begin position="299"/>
        <end position="330"/>
    </location>
</feature>
<dbReference type="SUPFAM" id="SSF53098">
    <property type="entry name" value="Ribonuclease H-like"/>
    <property type="match status" value="1"/>
</dbReference>
<dbReference type="InParanoid" id="A0A066W584"/>
<dbReference type="HOGENOM" id="CLU_447734_0_0_1"/>
<dbReference type="Gene3D" id="3.30.420.10">
    <property type="entry name" value="Ribonuclease H-like superfamily/Ribonuclease H"/>
    <property type="match status" value="1"/>
</dbReference>
<accession>A0A066W584</accession>
<dbReference type="GeneID" id="25266443"/>
<dbReference type="InterPro" id="IPR002156">
    <property type="entry name" value="RNaseH_domain"/>
</dbReference>
<organism evidence="3 4">
    <name type="scientific">Tilletiaria anomala (strain ATCC 24038 / CBS 436.72 / UBC 951)</name>
    <dbReference type="NCBI Taxonomy" id="1037660"/>
    <lineage>
        <taxon>Eukaryota</taxon>
        <taxon>Fungi</taxon>
        <taxon>Dikarya</taxon>
        <taxon>Basidiomycota</taxon>
        <taxon>Ustilaginomycotina</taxon>
        <taxon>Exobasidiomycetes</taxon>
        <taxon>Georgefischeriales</taxon>
        <taxon>Tilletiariaceae</taxon>
        <taxon>Tilletiaria</taxon>
    </lineage>
</organism>
<evidence type="ECO:0000259" key="2">
    <source>
        <dbReference type="PROSITE" id="PS50879"/>
    </source>
</evidence>
<comment type="caution">
    <text evidence="3">The sequence shown here is derived from an EMBL/GenBank/DDBJ whole genome shotgun (WGS) entry which is preliminary data.</text>
</comment>
<proteinExistence type="predicted"/>
<dbReference type="Proteomes" id="UP000027361">
    <property type="component" value="Unassembled WGS sequence"/>
</dbReference>
<dbReference type="STRING" id="1037660.A0A066W584"/>
<dbReference type="PROSITE" id="PS50879">
    <property type="entry name" value="RNASE_H_1"/>
    <property type="match status" value="1"/>
</dbReference>
<dbReference type="OrthoDB" id="407198at2759"/>
<dbReference type="EMBL" id="JMSN01000023">
    <property type="protein sequence ID" value="KDN48866.1"/>
    <property type="molecule type" value="Genomic_DNA"/>
</dbReference>
<dbReference type="OMA" id="YRYLQAW"/>
<reference evidence="3 4" key="1">
    <citation type="submission" date="2014-05" db="EMBL/GenBank/DDBJ databases">
        <title>Draft genome sequence of a rare smut relative, Tilletiaria anomala UBC 951.</title>
        <authorList>
            <consortium name="DOE Joint Genome Institute"/>
            <person name="Toome M."/>
            <person name="Kuo A."/>
            <person name="Henrissat B."/>
            <person name="Lipzen A."/>
            <person name="Tritt A."/>
            <person name="Yoshinaga Y."/>
            <person name="Zane M."/>
            <person name="Barry K."/>
            <person name="Grigoriev I.V."/>
            <person name="Spatafora J.W."/>
            <person name="Aimea M.C."/>
        </authorList>
    </citation>
    <scope>NUCLEOTIDE SEQUENCE [LARGE SCALE GENOMIC DNA]</scope>
    <source>
        <strain evidence="3 4">UBC 951</strain>
    </source>
</reference>
<feature type="compositionally biased region" description="Basic and acidic residues" evidence="1">
    <location>
        <begin position="320"/>
        <end position="330"/>
    </location>
</feature>
<feature type="compositionally biased region" description="Polar residues" evidence="1">
    <location>
        <begin position="301"/>
        <end position="316"/>
    </location>
</feature>
<dbReference type="InterPro" id="IPR036397">
    <property type="entry name" value="RNaseH_sf"/>
</dbReference>